<evidence type="ECO:0000313" key="4">
    <source>
        <dbReference type="EMBL" id="AFZ65785.1"/>
    </source>
</evidence>
<dbReference type="Proteomes" id="UP000010467">
    <property type="component" value="Chromosome"/>
</dbReference>
<dbReference type="InterPro" id="IPR016181">
    <property type="entry name" value="Acyl_CoA_acyltransferase"/>
</dbReference>
<dbReference type="eggNOG" id="COG0456">
    <property type="taxonomic scope" value="Bacteria"/>
</dbReference>
<dbReference type="Pfam" id="PF00583">
    <property type="entry name" value="Acetyltransf_1"/>
    <property type="match status" value="1"/>
</dbReference>
<dbReference type="STRING" id="937777.Deipe_0182"/>
<keyword evidence="2" id="KW-0012">Acyltransferase</keyword>
<sequence length="149" mass="16567">MSGWSVRRAEPDDAPIIARHRYEADGPQASPYEAWVHSALERGLYLGWLAETEGKGNVIGGAGLTLLEWGPTRLSANPWRARVVNVFTEPDWRRLGLGRQLLKLCLTEADDRGIREVSLGATLLGRALYEQLGFRLAESEMRRTGPLSP</sequence>
<reference evidence="5" key="1">
    <citation type="submission" date="2012-03" db="EMBL/GenBank/DDBJ databases">
        <title>Complete sequence of chromosome of Deinococcus peraridilitoris DSM 19664.</title>
        <authorList>
            <person name="Lucas S."/>
            <person name="Copeland A."/>
            <person name="Lapidus A."/>
            <person name="Glavina del Rio T."/>
            <person name="Dalin E."/>
            <person name="Tice H."/>
            <person name="Bruce D."/>
            <person name="Goodwin L."/>
            <person name="Pitluck S."/>
            <person name="Peters L."/>
            <person name="Mikhailova N."/>
            <person name="Lu M."/>
            <person name="Kyrpides N."/>
            <person name="Mavromatis K."/>
            <person name="Ivanova N."/>
            <person name="Brettin T."/>
            <person name="Detter J.C."/>
            <person name="Han C."/>
            <person name="Larimer F."/>
            <person name="Land M."/>
            <person name="Hauser L."/>
            <person name="Markowitz V."/>
            <person name="Cheng J.-F."/>
            <person name="Hugenholtz P."/>
            <person name="Woyke T."/>
            <person name="Wu D."/>
            <person name="Pukall R."/>
            <person name="Steenblock K."/>
            <person name="Brambilla E."/>
            <person name="Klenk H.-P."/>
            <person name="Eisen J.A."/>
        </authorList>
    </citation>
    <scope>NUCLEOTIDE SEQUENCE [LARGE SCALE GENOMIC DNA]</scope>
    <source>
        <strain evidence="5">DSM 19664 / LMG 22246 / CIP 109416 / KR-200</strain>
    </source>
</reference>
<dbReference type="CDD" id="cd04301">
    <property type="entry name" value="NAT_SF"/>
    <property type="match status" value="1"/>
</dbReference>
<dbReference type="PATRIC" id="fig|937777.3.peg.190"/>
<dbReference type="RefSeq" id="WP_015234096.1">
    <property type="nucleotide sequence ID" value="NC_019793.1"/>
</dbReference>
<dbReference type="PANTHER" id="PTHR43877:SF1">
    <property type="entry name" value="ACETYLTRANSFERASE"/>
    <property type="match status" value="1"/>
</dbReference>
<dbReference type="PANTHER" id="PTHR43877">
    <property type="entry name" value="AMINOALKYLPHOSPHONATE N-ACETYLTRANSFERASE-RELATED-RELATED"/>
    <property type="match status" value="1"/>
</dbReference>
<feature type="domain" description="N-acetyltransferase" evidence="3">
    <location>
        <begin position="4"/>
        <end position="149"/>
    </location>
</feature>
<evidence type="ECO:0000256" key="1">
    <source>
        <dbReference type="ARBA" id="ARBA00022679"/>
    </source>
</evidence>
<dbReference type="AlphaFoldDB" id="K9ZYF1"/>
<proteinExistence type="predicted"/>
<dbReference type="GO" id="GO:0016747">
    <property type="term" value="F:acyltransferase activity, transferring groups other than amino-acyl groups"/>
    <property type="evidence" value="ECO:0007669"/>
    <property type="project" value="InterPro"/>
</dbReference>
<protein>
    <submittedName>
        <fullName evidence="4">Acetyltransferase, N-acetylglutamate synthase</fullName>
    </submittedName>
</protein>
<evidence type="ECO:0000259" key="3">
    <source>
        <dbReference type="PROSITE" id="PS51186"/>
    </source>
</evidence>
<evidence type="ECO:0000313" key="5">
    <source>
        <dbReference type="Proteomes" id="UP000010467"/>
    </source>
</evidence>
<accession>K9ZYF1</accession>
<evidence type="ECO:0000256" key="2">
    <source>
        <dbReference type="ARBA" id="ARBA00023315"/>
    </source>
</evidence>
<name>K9ZYF1_DEIPD</name>
<dbReference type="EMBL" id="CP003382">
    <property type="protein sequence ID" value="AFZ65785.1"/>
    <property type="molecule type" value="Genomic_DNA"/>
</dbReference>
<dbReference type="Gene3D" id="3.40.630.30">
    <property type="match status" value="1"/>
</dbReference>
<keyword evidence="1 4" id="KW-0808">Transferase</keyword>
<keyword evidence="5" id="KW-1185">Reference proteome</keyword>
<dbReference type="SUPFAM" id="SSF55729">
    <property type="entry name" value="Acyl-CoA N-acyltransferases (Nat)"/>
    <property type="match status" value="1"/>
</dbReference>
<dbReference type="InterPro" id="IPR050832">
    <property type="entry name" value="Bact_Acetyltransf"/>
</dbReference>
<dbReference type="InterPro" id="IPR000182">
    <property type="entry name" value="GNAT_dom"/>
</dbReference>
<dbReference type="PROSITE" id="PS51186">
    <property type="entry name" value="GNAT"/>
    <property type="match status" value="1"/>
</dbReference>
<gene>
    <name evidence="4" type="ordered locus">Deipe_0182</name>
</gene>
<organism evidence="4 5">
    <name type="scientific">Deinococcus peraridilitoris (strain DSM 19664 / LMG 22246 / CIP 109416 / KR-200)</name>
    <dbReference type="NCBI Taxonomy" id="937777"/>
    <lineage>
        <taxon>Bacteria</taxon>
        <taxon>Thermotogati</taxon>
        <taxon>Deinococcota</taxon>
        <taxon>Deinococci</taxon>
        <taxon>Deinococcales</taxon>
        <taxon>Deinococcaceae</taxon>
        <taxon>Deinococcus</taxon>
    </lineage>
</organism>
<dbReference type="HOGENOM" id="CLU_013985_34_4_0"/>
<dbReference type="KEGG" id="dpd:Deipe_0182"/>